<protein>
    <submittedName>
        <fullName evidence="2">Uncharacterized protein</fullName>
    </submittedName>
</protein>
<evidence type="ECO:0000256" key="1">
    <source>
        <dbReference type="SAM" id="MobiDB-lite"/>
    </source>
</evidence>
<dbReference type="Proteomes" id="UP000011761">
    <property type="component" value="Unassembled WGS sequence"/>
</dbReference>
<evidence type="ECO:0000313" key="2">
    <source>
        <dbReference type="EMBL" id="EMC98758.1"/>
    </source>
</evidence>
<dbReference type="RefSeq" id="XP_007673917.1">
    <property type="nucleotide sequence ID" value="XM_007675727.1"/>
</dbReference>
<dbReference type="EMBL" id="KB445552">
    <property type="protein sequence ID" value="EMC98758.1"/>
    <property type="molecule type" value="Genomic_DNA"/>
</dbReference>
<gene>
    <name evidence="2" type="ORF">BAUCODRAFT_572883</name>
</gene>
<dbReference type="HOGENOM" id="CLU_2276958_0_0_1"/>
<proteinExistence type="predicted"/>
<sequence length="102" mass="11387">MPQSTLTTLLVDPASTVPSRNSLQPSRPSSRETDESFLTPNASPLGTEPVNNPPHWPDHEHRRVPPFRRPATNPDWNAIAGDSFALRMFFTVMVHGCQIEQV</sequence>
<feature type="compositionally biased region" description="Polar residues" evidence="1">
    <location>
        <begin position="16"/>
        <end position="28"/>
    </location>
</feature>
<reference evidence="2 3" key="1">
    <citation type="journal article" date="2012" name="PLoS Pathog.">
        <title>Diverse lifestyles and strategies of plant pathogenesis encoded in the genomes of eighteen Dothideomycetes fungi.</title>
        <authorList>
            <person name="Ohm R.A."/>
            <person name="Feau N."/>
            <person name="Henrissat B."/>
            <person name="Schoch C.L."/>
            <person name="Horwitz B.A."/>
            <person name="Barry K.W."/>
            <person name="Condon B.J."/>
            <person name="Copeland A.C."/>
            <person name="Dhillon B."/>
            <person name="Glaser F."/>
            <person name="Hesse C.N."/>
            <person name="Kosti I."/>
            <person name="LaButti K."/>
            <person name="Lindquist E.A."/>
            <person name="Lucas S."/>
            <person name="Salamov A.A."/>
            <person name="Bradshaw R.E."/>
            <person name="Ciuffetti L."/>
            <person name="Hamelin R.C."/>
            <person name="Kema G.H.J."/>
            <person name="Lawrence C."/>
            <person name="Scott J.A."/>
            <person name="Spatafora J.W."/>
            <person name="Turgeon B.G."/>
            <person name="de Wit P.J.G.M."/>
            <person name="Zhong S."/>
            <person name="Goodwin S.B."/>
            <person name="Grigoriev I.V."/>
        </authorList>
    </citation>
    <scope>NUCLEOTIDE SEQUENCE [LARGE SCALE GENOMIC DNA]</scope>
    <source>
        <strain evidence="2 3">UAMH 10762</strain>
    </source>
</reference>
<dbReference type="GeneID" id="19115659"/>
<feature type="region of interest" description="Disordered" evidence="1">
    <location>
        <begin position="1"/>
        <end position="74"/>
    </location>
</feature>
<dbReference type="AlphaFoldDB" id="M2N443"/>
<organism evidence="2 3">
    <name type="scientific">Baudoinia panamericana (strain UAMH 10762)</name>
    <name type="common">Angels' share fungus</name>
    <name type="synonym">Baudoinia compniacensis (strain UAMH 10762)</name>
    <dbReference type="NCBI Taxonomy" id="717646"/>
    <lineage>
        <taxon>Eukaryota</taxon>
        <taxon>Fungi</taxon>
        <taxon>Dikarya</taxon>
        <taxon>Ascomycota</taxon>
        <taxon>Pezizomycotina</taxon>
        <taxon>Dothideomycetes</taxon>
        <taxon>Dothideomycetidae</taxon>
        <taxon>Mycosphaerellales</taxon>
        <taxon>Teratosphaeriaceae</taxon>
        <taxon>Baudoinia</taxon>
    </lineage>
</organism>
<keyword evidence="3" id="KW-1185">Reference proteome</keyword>
<evidence type="ECO:0000313" key="3">
    <source>
        <dbReference type="Proteomes" id="UP000011761"/>
    </source>
</evidence>
<name>M2N443_BAUPA</name>
<dbReference type="eggNOG" id="ENOG502TEYP">
    <property type="taxonomic scope" value="Eukaryota"/>
</dbReference>
<dbReference type="KEGG" id="bcom:BAUCODRAFT_572883"/>
<accession>M2N443</accession>